<dbReference type="RefSeq" id="WP_182121493.1">
    <property type="nucleotide sequence ID" value="NZ_CP059567.1"/>
</dbReference>
<evidence type="ECO:0000256" key="2">
    <source>
        <dbReference type="ARBA" id="ARBA00022679"/>
    </source>
</evidence>
<dbReference type="Proteomes" id="UP000514752">
    <property type="component" value="Chromosome"/>
</dbReference>
<dbReference type="KEGG" id="nsg:H3L94_07395"/>
<dbReference type="InterPro" id="IPR007213">
    <property type="entry name" value="Ppm1/Ppm2/Tcmp"/>
</dbReference>
<sequence>MLKINNTVSETLLIPLYMKYLAAQQPDPILYDETAMRLVPQLDYDFTKFDQAKGSIIGTAIRARYFDQCTADFICRHPNGVVVILGCGLDGRCQRIGDVAQHSPFYQLDLPEVIALREHLLPPRSNETLLAASAFDTAWMDELRCQYPQSPFLFVIEGVLMYFPEATVRQLMVDLAQRFPKSEILFDVCSNWAARHSDRHDTVKHTRARFLFGCDDDREMETWAPNLHLVSAKYMLTDFPEWKRIGRLGLWLMRLLPFLRRSFRLLHYRISAQC</sequence>
<evidence type="ECO:0000256" key="1">
    <source>
        <dbReference type="ARBA" id="ARBA00022603"/>
    </source>
</evidence>
<keyword evidence="2 3" id="KW-0808">Transferase</keyword>
<dbReference type="InterPro" id="IPR029063">
    <property type="entry name" value="SAM-dependent_MTases_sf"/>
</dbReference>
<dbReference type="EMBL" id="CP059567">
    <property type="protein sequence ID" value="QMT39696.1"/>
    <property type="molecule type" value="Genomic_DNA"/>
</dbReference>
<dbReference type="PANTHER" id="PTHR43619">
    <property type="entry name" value="S-ADENOSYL-L-METHIONINE-DEPENDENT METHYLTRANSFERASE YKTD-RELATED"/>
    <property type="match status" value="1"/>
</dbReference>
<keyword evidence="1 3" id="KW-0489">Methyltransferase</keyword>
<dbReference type="InterPro" id="IPR016874">
    <property type="entry name" value="TcmP-like"/>
</dbReference>
<evidence type="ECO:0000313" key="4">
    <source>
        <dbReference type="Proteomes" id="UP000514752"/>
    </source>
</evidence>
<dbReference type="SUPFAM" id="SSF53335">
    <property type="entry name" value="S-adenosyl-L-methionine-dependent methyltransferases"/>
    <property type="match status" value="1"/>
</dbReference>
<protein>
    <submittedName>
        <fullName evidence="3">Class I SAM-dependent methyltransferase</fullName>
    </submittedName>
</protein>
<dbReference type="Gene3D" id="3.40.50.150">
    <property type="entry name" value="Vaccinia Virus protein VP39"/>
    <property type="match status" value="1"/>
</dbReference>
<name>A0A7D7NAP4_9NEIS</name>
<organism evidence="3 4">
    <name type="scientific">Neisseria shayeganii</name>
    <dbReference type="NCBI Taxonomy" id="607712"/>
    <lineage>
        <taxon>Bacteria</taxon>
        <taxon>Pseudomonadati</taxon>
        <taxon>Pseudomonadota</taxon>
        <taxon>Betaproteobacteria</taxon>
        <taxon>Neisseriales</taxon>
        <taxon>Neisseriaceae</taxon>
        <taxon>Neisseria</taxon>
    </lineage>
</organism>
<proteinExistence type="predicted"/>
<dbReference type="GO" id="GO:0008168">
    <property type="term" value="F:methyltransferase activity"/>
    <property type="evidence" value="ECO:0007669"/>
    <property type="project" value="UniProtKB-KW"/>
</dbReference>
<gene>
    <name evidence="3" type="ORF">H3L94_07395</name>
</gene>
<dbReference type="PANTHER" id="PTHR43619:SF2">
    <property type="entry name" value="S-ADENOSYL-L-METHIONINE-DEPENDENT METHYLTRANSFERASES SUPERFAMILY PROTEIN"/>
    <property type="match status" value="1"/>
</dbReference>
<evidence type="ECO:0000313" key="3">
    <source>
        <dbReference type="EMBL" id="QMT39696.1"/>
    </source>
</evidence>
<dbReference type="Pfam" id="PF04072">
    <property type="entry name" value="LCM"/>
    <property type="match status" value="1"/>
</dbReference>
<dbReference type="GO" id="GO:0032259">
    <property type="term" value="P:methylation"/>
    <property type="evidence" value="ECO:0007669"/>
    <property type="project" value="UniProtKB-KW"/>
</dbReference>
<reference evidence="3 4" key="1">
    <citation type="submission" date="2020-07" db="EMBL/GenBank/DDBJ databases">
        <title>Genomic diversity of species in the Neisseriaceae family.</title>
        <authorList>
            <person name="Vincent A.T."/>
            <person name="Bernet E."/>
            <person name="Veyrier F.J."/>
        </authorList>
    </citation>
    <scope>NUCLEOTIDE SEQUENCE [LARGE SCALE GENOMIC DNA]</scope>
    <source>
        <strain evidence="3 4">DSM 22244</strain>
    </source>
</reference>
<accession>A0A7D7NAP4</accession>
<dbReference type="AlphaFoldDB" id="A0A7D7NAP4"/>
<dbReference type="PIRSF" id="PIRSF028177">
    <property type="entry name" value="Polyketide_synth_Omtfrase_TcmP"/>
    <property type="match status" value="1"/>
</dbReference>